<proteinExistence type="predicted"/>
<evidence type="ECO:0000256" key="4">
    <source>
        <dbReference type="ARBA" id="ARBA00022519"/>
    </source>
</evidence>
<keyword evidence="7 10" id="KW-1133">Transmembrane helix</keyword>
<evidence type="ECO:0000256" key="7">
    <source>
        <dbReference type="ARBA" id="ARBA00022989"/>
    </source>
</evidence>
<keyword evidence="5 10" id="KW-0812">Transmembrane</keyword>
<reference evidence="12 13" key="1">
    <citation type="submission" date="2020-08" db="EMBL/GenBank/DDBJ databases">
        <title>Genomic Encyclopedia of Type Strains, Phase IV (KMG-IV): sequencing the most valuable type-strain genomes for metagenomic binning, comparative biology and taxonomic classification.</title>
        <authorList>
            <person name="Goeker M."/>
        </authorList>
    </citation>
    <scope>NUCLEOTIDE SEQUENCE [LARGE SCALE GENOMIC DNA]</scope>
    <source>
        <strain evidence="12 13">DSM 102850</strain>
    </source>
</reference>
<dbReference type="SUPFAM" id="SSF50156">
    <property type="entry name" value="PDZ domain-like"/>
    <property type="match status" value="1"/>
</dbReference>
<name>A0A840HXR2_9PROT</name>
<evidence type="ECO:0000256" key="8">
    <source>
        <dbReference type="ARBA" id="ARBA00023136"/>
    </source>
</evidence>
<feature type="compositionally biased region" description="Polar residues" evidence="9">
    <location>
        <begin position="178"/>
        <end position="187"/>
    </location>
</feature>
<dbReference type="Gene3D" id="2.30.30.830">
    <property type="match status" value="1"/>
</dbReference>
<feature type="domain" description="Type II secretion system protein GspC N-terminal" evidence="11">
    <location>
        <begin position="40"/>
        <end position="169"/>
    </location>
</feature>
<comment type="subcellular location">
    <subcellularLocation>
        <location evidence="1">Cell inner membrane</location>
    </subcellularLocation>
</comment>
<dbReference type="EMBL" id="JACHOB010000001">
    <property type="protein sequence ID" value="MBB4657626.1"/>
    <property type="molecule type" value="Genomic_DNA"/>
</dbReference>
<organism evidence="12 13">
    <name type="scientific">Parvularcula dongshanensis</name>
    <dbReference type="NCBI Taxonomy" id="1173995"/>
    <lineage>
        <taxon>Bacteria</taxon>
        <taxon>Pseudomonadati</taxon>
        <taxon>Pseudomonadota</taxon>
        <taxon>Alphaproteobacteria</taxon>
        <taxon>Parvularculales</taxon>
        <taxon>Parvularculaceae</taxon>
        <taxon>Parvularcula</taxon>
    </lineage>
</organism>
<dbReference type="GO" id="GO:0005886">
    <property type="term" value="C:plasma membrane"/>
    <property type="evidence" value="ECO:0007669"/>
    <property type="project" value="UniProtKB-SubCell"/>
</dbReference>
<evidence type="ECO:0000256" key="1">
    <source>
        <dbReference type="ARBA" id="ARBA00004533"/>
    </source>
</evidence>
<evidence type="ECO:0000313" key="13">
    <source>
        <dbReference type="Proteomes" id="UP000563524"/>
    </source>
</evidence>
<dbReference type="GO" id="GO:0015031">
    <property type="term" value="P:protein transport"/>
    <property type="evidence" value="ECO:0007669"/>
    <property type="project" value="UniProtKB-KW"/>
</dbReference>
<evidence type="ECO:0000256" key="9">
    <source>
        <dbReference type="SAM" id="MobiDB-lite"/>
    </source>
</evidence>
<evidence type="ECO:0000313" key="12">
    <source>
        <dbReference type="EMBL" id="MBB4657626.1"/>
    </source>
</evidence>
<keyword evidence="3" id="KW-1003">Cell membrane</keyword>
<evidence type="ECO:0000256" key="2">
    <source>
        <dbReference type="ARBA" id="ARBA00022448"/>
    </source>
</evidence>
<evidence type="ECO:0000256" key="6">
    <source>
        <dbReference type="ARBA" id="ARBA00022927"/>
    </source>
</evidence>
<keyword evidence="4" id="KW-0997">Cell inner membrane</keyword>
<dbReference type="Gene3D" id="2.30.42.10">
    <property type="match status" value="1"/>
</dbReference>
<dbReference type="Proteomes" id="UP000563524">
    <property type="component" value="Unassembled WGS sequence"/>
</dbReference>
<dbReference type="InterPro" id="IPR024961">
    <property type="entry name" value="T2SS_GspC_N"/>
</dbReference>
<keyword evidence="8 10" id="KW-0472">Membrane</keyword>
<protein>
    <submittedName>
        <fullName evidence="12">General secretion pathway protein C</fullName>
    </submittedName>
</protein>
<evidence type="ECO:0000259" key="11">
    <source>
        <dbReference type="Pfam" id="PF11356"/>
    </source>
</evidence>
<feature type="compositionally biased region" description="Polar residues" evidence="9">
    <location>
        <begin position="1"/>
        <end position="11"/>
    </location>
</feature>
<dbReference type="InterPro" id="IPR036034">
    <property type="entry name" value="PDZ_sf"/>
</dbReference>
<accession>A0A840HXR2</accession>
<dbReference type="RefSeq" id="WP_183814870.1">
    <property type="nucleotide sequence ID" value="NZ_JACHOB010000001.1"/>
</dbReference>
<comment type="caution">
    <text evidence="12">The sequence shown here is derived from an EMBL/GenBank/DDBJ whole genome shotgun (WGS) entry which is preliminary data.</text>
</comment>
<keyword evidence="13" id="KW-1185">Reference proteome</keyword>
<evidence type="ECO:0000256" key="5">
    <source>
        <dbReference type="ARBA" id="ARBA00022692"/>
    </source>
</evidence>
<keyword evidence="6" id="KW-0653">Protein transport</keyword>
<dbReference type="AlphaFoldDB" id="A0A840HXR2"/>
<feature type="region of interest" description="Disordered" evidence="9">
    <location>
        <begin position="172"/>
        <end position="198"/>
    </location>
</feature>
<feature type="region of interest" description="Disordered" evidence="9">
    <location>
        <begin position="1"/>
        <end position="27"/>
    </location>
</feature>
<sequence length="292" mass="30152">MAQTATQTGQTLRPGPRAPRPGRSGRGKPVAARLVEFAYVALVGILLVRVVHALIAPIEPPASATEVATRARFDADLGILSRTDPFGGKAAAPATTTDAYAGAAETTLDLELKGTSGGGGIATVIIEMPDGRQRAFALGDEIMRGVTLKDVRPPNQVILNRSGVNETLTIEGREGGSAASNAASTPRPQAAEGPRSPSEALAALTQAFQFRPIDGSSGFSVHPGPKPGLFTESGFAEGDIVTSVDGIPAPSNPAQLLELMADLPPSRPFIVTVERQGLPLDVPVDLSRAFAP</sequence>
<feature type="transmembrane region" description="Helical" evidence="10">
    <location>
        <begin position="30"/>
        <end position="55"/>
    </location>
</feature>
<dbReference type="Pfam" id="PF11356">
    <property type="entry name" value="T2SSC"/>
    <property type="match status" value="1"/>
</dbReference>
<evidence type="ECO:0000256" key="10">
    <source>
        <dbReference type="SAM" id="Phobius"/>
    </source>
</evidence>
<evidence type="ECO:0000256" key="3">
    <source>
        <dbReference type="ARBA" id="ARBA00022475"/>
    </source>
</evidence>
<gene>
    <name evidence="12" type="ORF">GGQ59_000126</name>
</gene>
<keyword evidence="2" id="KW-0813">Transport</keyword>